<evidence type="ECO:0000256" key="8">
    <source>
        <dbReference type="ARBA" id="ARBA00023136"/>
    </source>
</evidence>
<evidence type="ECO:0000256" key="4">
    <source>
        <dbReference type="ARBA" id="ARBA00022475"/>
    </source>
</evidence>
<evidence type="ECO:0000256" key="3">
    <source>
        <dbReference type="ARBA" id="ARBA00022449"/>
    </source>
</evidence>
<dbReference type="InterPro" id="IPR048279">
    <property type="entry name" value="MdtK-like"/>
</dbReference>
<evidence type="ECO:0000256" key="10">
    <source>
        <dbReference type="SAM" id="Phobius"/>
    </source>
</evidence>
<dbReference type="Pfam" id="PF01554">
    <property type="entry name" value="MatE"/>
    <property type="match status" value="2"/>
</dbReference>
<dbReference type="InterPro" id="IPR002528">
    <property type="entry name" value="MATE_fam"/>
</dbReference>
<keyword evidence="7" id="KW-0406">Ion transport</keyword>
<keyword evidence="6 10" id="KW-1133">Transmembrane helix</keyword>
<evidence type="ECO:0000256" key="2">
    <source>
        <dbReference type="ARBA" id="ARBA00022448"/>
    </source>
</evidence>
<dbReference type="PIRSF" id="PIRSF006603">
    <property type="entry name" value="DinF"/>
    <property type="match status" value="1"/>
</dbReference>
<keyword evidence="12" id="KW-1185">Reference proteome</keyword>
<comment type="subcellular location">
    <subcellularLocation>
        <location evidence="1">Cell membrane</location>
        <topology evidence="1">Multi-pass membrane protein</topology>
    </subcellularLocation>
</comment>
<dbReference type="NCBIfam" id="TIGR00797">
    <property type="entry name" value="matE"/>
    <property type="match status" value="1"/>
</dbReference>
<feature type="transmembrane region" description="Helical" evidence="10">
    <location>
        <begin position="412"/>
        <end position="429"/>
    </location>
</feature>
<dbReference type="Proteomes" id="UP001596052">
    <property type="component" value="Unassembled WGS sequence"/>
</dbReference>
<feature type="transmembrane region" description="Helical" evidence="10">
    <location>
        <begin position="335"/>
        <end position="359"/>
    </location>
</feature>
<sequence length="468" mass="49948">MSGESSPPVSFWKSVRQSLRGEEHDYTALPLNRAVILLAVPMVLEMIMESLFAVADVYWVSRIGKEAVAVVGLTESVMTLIYAVAIGISIAATAIVSRRIGEKEPELASQAAGQIVLLGVLLAAALGMALGFFAPDILRLMGAEEDIVALGSGFARMMLGGNATVFLIFLINAIFRGAGDAVIAMRTLWLANALNIVLGPCFIFGWGPFPEMGVTGAAVATNIGRGIGVLYQLWHLAGHHSRVKVRWAHFKPEREVISTVLRKSGSGIVQLLISTTSWLGLFKILALFGSAALAGYTIAIRIVIFALMPAWGLANAGSTLVGQNLGAGKTERAEAAVWIAVKFDAIVLSVIGLGFVLCANPLIRLFTVDPEVMAYGTQALWIVSLAFPLYACGMCFEAAFNGSGDTWTPARLNFLCLWLGQIPIAWGLAKSFGFGPVGAFIAVPVAYSLLALSSWALFKRGKWKTQKV</sequence>
<evidence type="ECO:0000256" key="7">
    <source>
        <dbReference type="ARBA" id="ARBA00023065"/>
    </source>
</evidence>
<evidence type="ECO:0000256" key="1">
    <source>
        <dbReference type="ARBA" id="ARBA00004651"/>
    </source>
</evidence>
<keyword evidence="8 10" id="KW-0472">Membrane</keyword>
<organism evidence="11 12">
    <name type="scientific">Prosthecobacter fluviatilis</name>
    <dbReference type="NCBI Taxonomy" id="445931"/>
    <lineage>
        <taxon>Bacteria</taxon>
        <taxon>Pseudomonadati</taxon>
        <taxon>Verrucomicrobiota</taxon>
        <taxon>Verrucomicrobiia</taxon>
        <taxon>Verrucomicrobiales</taxon>
        <taxon>Verrucomicrobiaceae</taxon>
        <taxon>Prosthecobacter</taxon>
    </lineage>
</organism>
<feature type="transmembrane region" description="Helical" evidence="10">
    <location>
        <begin position="187"/>
        <end position="206"/>
    </location>
</feature>
<keyword evidence="5 10" id="KW-0812">Transmembrane</keyword>
<keyword evidence="4" id="KW-1003">Cell membrane</keyword>
<feature type="transmembrane region" description="Helical" evidence="10">
    <location>
        <begin position="154"/>
        <end position="175"/>
    </location>
</feature>
<feature type="transmembrane region" description="Helical" evidence="10">
    <location>
        <begin position="112"/>
        <end position="134"/>
    </location>
</feature>
<keyword evidence="3" id="KW-0050">Antiport</keyword>
<evidence type="ECO:0000256" key="5">
    <source>
        <dbReference type="ARBA" id="ARBA00022692"/>
    </source>
</evidence>
<feature type="transmembrane region" description="Helical" evidence="10">
    <location>
        <begin position="34"/>
        <end position="60"/>
    </location>
</feature>
<reference evidence="12" key="1">
    <citation type="journal article" date="2019" name="Int. J. Syst. Evol. Microbiol.">
        <title>The Global Catalogue of Microorganisms (GCM) 10K type strain sequencing project: providing services to taxonomists for standard genome sequencing and annotation.</title>
        <authorList>
            <consortium name="The Broad Institute Genomics Platform"/>
            <consortium name="The Broad Institute Genome Sequencing Center for Infectious Disease"/>
            <person name="Wu L."/>
            <person name="Ma J."/>
        </authorList>
    </citation>
    <scope>NUCLEOTIDE SEQUENCE [LARGE SCALE GENOMIC DNA]</scope>
    <source>
        <strain evidence="12">CGMCC 4.1469</strain>
    </source>
</reference>
<keyword evidence="2" id="KW-0813">Transport</keyword>
<dbReference type="PANTHER" id="PTHR43298">
    <property type="entry name" value="MULTIDRUG RESISTANCE PROTEIN NORM-RELATED"/>
    <property type="match status" value="1"/>
</dbReference>
<dbReference type="PANTHER" id="PTHR43298:SF2">
    <property type="entry name" value="FMN_FAD EXPORTER YEEO-RELATED"/>
    <property type="match status" value="1"/>
</dbReference>
<dbReference type="CDD" id="cd13139">
    <property type="entry name" value="MATE_like_14"/>
    <property type="match status" value="1"/>
</dbReference>
<feature type="transmembrane region" description="Helical" evidence="10">
    <location>
        <begin position="435"/>
        <end position="458"/>
    </location>
</feature>
<name>A0ABW0KU74_9BACT</name>
<accession>A0ABW0KU74</accession>
<feature type="transmembrane region" description="Helical" evidence="10">
    <location>
        <begin position="212"/>
        <end position="234"/>
    </location>
</feature>
<feature type="transmembrane region" description="Helical" evidence="10">
    <location>
        <begin position="80"/>
        <end position="100"/>
    </location>
</feature>
<proteinExistence type="predicted"/>
<gene>
    <name evidence="11" type="ORF">ACFQDI_14450</name>
</gene>
<feature type="transmembrane region" description="Helical" evidence="10">
    <location>
        <begin position="379"/>
        <end position="400"/>
    </location>
</feature>
<comment type="caution">
    <text evidence="11">The sequence shown here is derived from an EMBL/GenBank/DDBJ whole genome shotgun (WGS) entry which is preliminary data.</text>
</comment>
<evidence type="ECO:0000313" key="11">
    <source>
        <dbReference type="EMBL" id="MFC5456061.1"/>
    </source>
</evidence>
<protein>
    <recommendedName>
        <fullName evidence="9">Multidrug-efflux transporter</fullName>
    </recommendedName>
</protein>
<dbReference type="InterPro" id="IPR050222">
    <property type="entry name" value="MATE_MdtK"/>
</dbReference>
<evidence type="ECO:0000313" key="12">
    <source>
        <dbReference type="Proteomes" id="UP001596052"/>
    </source>
</evidence>
<evidence type="ECO:0000256" key="6">
    <source>
        <dbReference type="ARBA" id="ARBA00022989"/>
    </source>
</evidence>
<evidence type="ECO:0000256" key="9">
    <source>
        <dbReference type="ARBA" id="ARBA00031636"/>
    </source>
</evidence>
<dbReference type="EMBL" id="JBHSMQ010000005">
    <property type="protein sequence ID" value="MFC5456061.1"/>
    <property type="molecule type" value="Genomic_DNA"/>
</dbReference>